<dbReference type="EMBL" id="KC246879">
    <property type="protein sequence ID" value="AHF26424.1"/>
    <property type="molecule type" value="Genomic_DNA"/>
</dbReference>
<feature type="binding site" evidence="7">
    <location>
        <begin position="212"/>
        <end position="213"/>
    </location>
    <ligand>
        <name>FMN</name>
        <dbReference type="ChEBI" id="CHEBI:58210"/>
    </ligand>
</feature>
<organism evidence="9">
    <name type="scientific">uncultured bacterium Contig1468_n_1482_cl</name>
    <dbReference type="NCBI Taxonomy" id="1393431"/>
    <lineage>
        <taxon>Bacteria</taxon>
        <taxon>environmental samples</taxon>
    </lineage>
</organism>
<name>W0FSD1_9BACT</name>
<dbReference type="PANTHER" id="PTHR45846:SF1">
    <property type="entry name" value="TRNA-DIHYDROURIDINE(47) SYNTHASE [NAD(P)(+)]-LIKE"/>
    <property type="match status" value="1"/>
</dbReference>
<evidence type="ECO:0000259" key="8">
    <source>
        <dbReference type="Pfam" id="PF01207"/>
    </source>
</evidence>
<comment type="similarity">
    <text evidence="5">Belongs to the dus family.</text>
</comment>
<evidence type="ECO:0000256" key="2">
    <source>
        <dbReference type="ARBA" id="ARBA00022643"/>
    </source>
</evidence>
<dbReference type="CDD" id="cd02801">
    <property type="entry name" value="DUS_like_FMN"/>
    <property type="match status" value="1"/>
</dbReference>
<dbReference type="PANTHER" id="PTHR45846">
    <property type="entry name" value="TRNA-DIHYDROURIDINE(47) SYNTHASE [NAD(P)(+)]-LIKE"/>
    <property type="match status" value="1"/>
</dbReference>
<dbReference type="GO" id="GO:0003723">
    <property type="term" value="F:RNA binding"/>
    <property type="evidence" value="ECO:0007669"/>
    <property type="project" value="TreeGrafter"/>
</dbReference>
<feature type="active site" description="Proton donor" evidence="6">
    <location>
        <position position="87"/>
    </location>
</feature>
<keyword evidence="1 5" id="KW-0285">Flavoprotein</keyword>
<evidence type="ECO:0000256" key="5">
    <source>
        <dbReference type="PIRNR" id="PIRNR006621"/>
    </source>
</evidence>
<dbReference type="InterPro" id="IPR013785">
    <property type="entry name" value="Aldolase_TIM"/>
</dbReference>
<feature type="domain" description="DUS-like FMN-binding" evidence="8">
    <location>
        <begin position="1"/>
        <end position="225"/>
    </location>
</feature>
<evidence type="ECO:0000256" key="6">
    <source>
        <dbReference type="PIRSR" id="PIRSR006621-1"/>
    </source>
</evidence>
<dbReference type="SUPFAM" id="SSF51395">
    <property type="entry name" value="FMN-linked oxidoreductases"/>
    <property type="match status" value="1"/>
</dbReference>
<dbReference type="EC" id="1.3.1.-" evidence="5"/>
<evidence type="ECO:0000256" key="7">
    <source>
        <dbReference type="PIRSR" id="PIRSR006621-2"/>
    </source>
</evidence>
<evidence type="ECO:0000313" key="9">
    <source>
        <dbReference type="EMBL" id="AHF26424.1"/>
    </source>
</evidence>
<feature type="binding site" evidence="7">
    <location>
        <position position="156"/>
    </location>
    <ligand>
        <name>FMN</name>
        <dbReference type="ChEBI" id="CHEBI:58210"/>
    </ligand>
</feature>
<accession>W0FSD1</accession>
<keyword evidence="4 5" id="KW-0560">Oxidoreductase</keyword>
<evidence type="ECO:0000256" key="3">
    <source>
        <dbReference type="ARBA" id="ARBA00022694"/>
    </source>
</evidence>
<keyword evidence="3 5" id="KW-0819">tRNA processing</keyword>
<dbReference type="Gene3D" id="3.20.20.70">
    <property type="entry name" value="Aldolase class I"/>
    <property type="match status" value="1"/>
</dbReference>
<feature type="binding site" evidence="7">
    <location>
        <position position="127"/>
    </location>
    <ligand>
        <name>FMN</name>
        <dbReference type="ChEBI" id="CHEBI:58210"/>
    </ligand>
</feature>
<evidence type="ECO:0000256" key="1">
    <source>
        <dbReference type="ARBA" id="ARBA00022630"/>
    </source>
</evidence>
<comment type="cofactor">
    <cofactor evidence="5 7">
        <name>FMN</name>
        <dbReference type="ChEBI" id="CHEBI:58210"/>
    </cofactor>
</comment>
<keyword evidence="2 5" id="KW-0288">FMN</keyword>
<dbReference type="PIRSF" id="PIRSF006621">
    <property type="entry name" value="Dus"/>
    <property type="match status" value="1"/>
</dbReference>
<dbReference type="GO" id="GO:0017150">
    <property type="term" value="F:tRNA dihydrouridine synthase activity"/>
    <property type="evidence" value="ECO:0007669"/>
    <property type="project" value="InterPro"/>
</dbReference>
<dbReference type="InterPro" id="IPR001269">
    <property type="entry name" value="DUS_fam"/>
</dbReference>
<proteinExistence type="inferred from homology"/>
<evidence type="ECO:0000256" key="4">
    <source>
        <dbReference type="ARBA" id="ARBA00023002"/>
    </source>
</evidence>
<dbReference type="Pfam" id="PF01207">
    <property type="entry name" value="Dus"/>
    <property type="match status" value="1"/>
</dbReference>
<dbReference type="GO" id="GO:0050660">
    <property type="term" value="F:flavin adenine dinucleotide binding"/>
    <property type="evidence" value="ECO:0007669"/>
    <property type="project" value="InterPro"/>
</dbReference>
<comment type="function">
    <text evidence="5">Catalyzes the synthesis of 5,6-dihydrouridine (D), a modified base found in the D-loop of most tRNAs, via the reduction of the C5-C6 double bond in target uridines.</text>
</comment>
<keyword evidence="7" id="KW-0547">Nucleotide-binding</keyword>
<dbReference type="InterPro" id="IPR035587">
    <property type="entry name" value="DUS-like_FMN-bd"/>
</dbReference>
<reference evidence="9" key="1">
    <citation type="journal article" date="2013" name="PLoS ONE">
        <title>Metagenomic insights into the carbohydrate-active enzymes carried by the microorganisms adhering to solid digesta in the rumen of cows.</title>
        <authorList>
            <person name="Wang L."/>
            <person name="Hatem A."/>
            <person name="Catalyurek U.V."/>
            <person name="Morrison M."/>
            <person name="Yu Z."/>
        </authorList>
    </citation>
    <scope>NUCLEOTIDE SEQUENCE</scope>
</reference>
<dbReference type="AlphaFoldDB" id="W0FSD1"/>
<sequence>MEGITDGILRQTHNRIFGGIDVYCLPFHKLTQSLSLLTREIRDISPEENEGLDILPQALTRDPGQLSAWLYYVSECGYSHADLNIGCPSPTVTNRGRGSGLLHDPGYLRSFLDRVFSNTLPVSLSVKTRIGYDSPGEWPGLLSLLADYPFAHVTVHARTTREQYTGPVHPEAFELALRKGLPHPVYNGDLRTVEDVHALMERCPATDAVMIGRGMLADPALARRLRGGAAASEEELKTWYTSLYREWNDRFDATIALGRIKKLMEWPVGDDIKRKRLLRRADNIESCISAVIGS</sequence>
<feature type="binding site" evidence="7">
    <location>
        <position position="57"/>
    </location>
    <ligand>
        <name>FMN</name>
        <dbReference type="ChEBI" id="CHEBI:58210"/>
    </ligand>
</feature>
<protein>
    <recommendedName>
        <fullName evidence="5">tRNA-dihydrouridine synthase</fullName>
        <ecNumber evidence="5">1.3.1.-</ecNumber>
    </recommendedName>
</protein>